<evidence type="ECO:0000313" key="2">
    <source>
        <dbReference type="Proteomes" id="UP000829398"/>
    </source>
</evidence>
<gene>
    <name evidence="1" type="ORF">KPL71_013650</name>
</gene>
<evidence type="ECO:0000313" key="1">
    <source>
        <dbReference type="EMBL" id="KAH9774458.1"/>
    </source>
</evidence>
<name>A0ACB8LM39_CITSI</name>
<reference evidence="2" key="1">
    <citation type="journal article" date="2023" name="Hortic. Res.">
        <title>A chromosome-level phased genome enabling allele-level studies in sweet orange: a case study on citrus Huanglongbing tolerance.</title>
        <authorList>
            <person name="Wu B."/>
            <person name="Yu Q."/>
            <person name="Deng Z."/>
            <person name="Duan Y."/>
            <person name="Luo F."/>
            <person name="Gmitter F. Jr."/>
        </authorList>
    </citation>
    <scope>NUCLEOTIDE SEQUENCE [LARGE SCALE GENOMIC DNA]</scope>
    <source>
        <strain evidence="2">cv. Valencia</strain>
    </source>
</reference>
<comment type="caution">
    <text evidence="1">The sequence shown here is derived from an EMBL/GenBank/DDBJ whole genome shotgun (WGS) entry which is preliminary data.</text>
</comment>
<sequence length="291" mass="32710">MAAIASRRFSSRLFKPSSSYLSCASFITHNRNPNPRSSSNSIFSQQNPLDPNSKILYFVSASPLSDPTTCLVPQTPSNPKPINPHLGLIIRSYSYSTANKNHDFMHHQLQSPNPMNYTRSQSKSRFFSEEPQQGQSPSEYPSQNPNFKHQEIEGPTVERDLSALAKETRQVLEEMMKKIYSLSRTVALLGLFQLGIGAWITYITQASPIIEVSMQNVVAFGFPFALALILRRSLKPMYFFKKMEEQGRLQILTLTLQVVKNLNALFARVHGVSLLCIAGLSSGLLFHLLTR</sequence>
<dbReference type="EMBL" id="CM039173">
    <property type="protein sequence ID" value="KAH9774458.1"/>
    <property type="molecule type" value="Genomic_DNA"/>
</dbReference>
<protein>
    <submittedName>
        <fullName evidence="1">Uncharacterized protein</fullName>
    </submittedName>
</protein>
<dbReference type="Proteomes" id="UP000829398">
    <property type="component" value="Chromosome 4"/>
</dbReference>
<accession>A0ACB8LM39</accession>
<keyword evidence="2" id="KW-1185">Reference proteome</keyword>
<organism evidence="1 2">
    <name type="scientific">Citrus sinensis</name>
    <name type="common">Sweet orange</name>
    <name type="synonym">Citrus aurantium var. sinensis</name>
    <dbReference type="NCBI Taxonomy" id="2711"/>
    <lineage>
        <taxon>Eukaryota</taxon>
        <taxon>Viridiplantae</taxon>
        <taxon>Streptophyta</taxon>
        <taxon>Embryophyta</taxon>
        <taxon>Tracheophyta</taxon>
        <taxon>Spermatophyta</taxon>
        <taxon>Magnoliopsida</taxon>
        <taxon>eudicotyledons</taxon>
        <taxon>Gunneridae</taxon>
        <taxon>Pentapetalae</taxon>
        <taxon>rosids</taxon>
        <taxon>malvids</taxon>
        <taxon>Sapindales</taxon>
        <taxon>Rutaceae</taxon>
        <taxon>Aurantioideae</taxon>
        <taxon>Citrus</taxon>
    </lineage>
</organism>
<proteinExistence type="predicted"/>